<reference evidence="1" key="1">
    <citation type="submission" date="2023-08" db="EMBL/GenBank/DDBJ databases">
        <title>A de novo genome assembly of Solanum verrucosum Schlechtendal, a Mexican diploid species geographically isolated from the other diploid A-genome species in potato relatives.</title>
        <authorList>
            <person name="Hosaka K."/>
        </authorList>
    </citation>
    <scope>NUCLEOTIDE SEQUENCE</scope>
    <source>
        <tissue evidence="1">Young leaves</tissue>
    </source>
</reference>
<evidence type="ECO:0000313" key="2">
    <source>
        <dbReference type="Proteomes" id="UP001234989"/>
    </source>
</evidence>
<keyword evidence="2" id="KW-1185">Reference proteome</keyword>
<proteinExistence type="predicted"/>
<dbReference type="PANTHER" id="PTHR15503:SF45">
    <property type="entry name" value="RNA-DIRECTED DNA POLYMERASE HOMOLOG"/>
    <property type="match status" value="1"/>
</dbReference>
<gene>
    <name evidence="1" type="ORF">MTR67_048050</name>
</gene>
<sequence length="214" mass="23838">MTSLKGLVGPGVIPRMQAAQPPVNLPIAAIVPRIDGELGIDAFFSLLLGHTMTSTEHDMLTMFLKLKPPVFHGSESEDAYELILDFYERLHKLGTVDQHGGEFVIFQLQDMTWLSPYYDVLNFNAKSVTLEIPVGQGCLAFLAHIRDVIAESPSIESIHVVSEFKKVFPTDFSGMPLNRDIDFGIDLEPGTRPISIPLYFMAPAELRELKPQIQ</sequence>
<accession>A0AAF0ZZ71</accession>
<dbReference type="Proteomes" id="UP001234989">
    <property type="component" value="Chromosome 11"/>
</dbReference>
<organism evidence="1 2">
    <name type="scientific">Solanum verrucosum</name>
    <dbReference type="NCBI Taxonomy" id="315347"/>
    <lineage>
        <taxon>Eukaryota</taxon>
        <taxon>Viridiplantae</taxon>
        <taxon>Streptophyta</taxon>
        <taxon>Embryophyta</taxon>
        <taxon>Tracheophyta</taxon>
        <taxon>Spermatophyta</taxon>
        <taxon>Magnoliopsida</taxon>
        <taxon>eudicotyledons</taxon>
        <taxon>Gunneridae</taxon>
        <taxon>Pentapetalae</taxon>
        <taxon>asterids</taxon>
        <taxon>lamiids</taxon>
        <taxon>Solanales</taxon>
        <taxon>Solanaceae</taxon>
        <taxon>Solanoideae</taxon>
        <taxon>Solaneae</taxon>
        <taxon>Solanum</taxon>
    </lineage>
</organism>
<protein>
    <submittedName>
        <fullName evidence="1">Uncharacterized protein</fullName>
    </submittedName>
</protein>
<dbReference type="PANTHER" id="PTHR15503">
    <property type="entry name" value="LDOC1 RELATED"/>
    <property type="match status" value="1"/>
</dbReference>
<dbReference type="AlphaFoldDB" id="A0AAF0ZZ71"/>
<dbReference type="EMBL" id="CP133622">
    <property type="protein sequence ID" value="WMV54665.1"/>
    <property type="molecule type" value="Genomic_DNA"/>
</dbReference>
<name>A0AAF0ZZ71_SOLVR</name>
<evidence type="ECO:0000313" key="1">
    <source>
        <dbReference type="EMBL" id="WMV54665.1"/>
    </source>
</evidence>
<dbReference type="InterPro" id="IPR032567">
    <property type="entry name" value="RTL1-rel"/>
</dbReference>